<dbReference type="AlphaFoldDB" id="A0A183IYA5"/>
<dbReference type="GO" id="GO:0006310">
    <property type="term" value="P:DNA recombination"/>
    <property type="evidence" value="ECO:0007669"/>
    <property type="project" value="UniProtKB-ARBA"/>
</dbReference>
<comment type="subcellular location">
    <subcellularLocation>
        <location evidence="1">Nucleus</location>
    </subcellularLocation>
</comment>
<evidence type="ECO:0000259" key="4">
    <source>
        <dbReference type="Pfam" id="PF17855"/>
    </source>
</evidence>
<dbReference type="WBParaSite" id="SBAD_0000891401-mRNA-1">
    <property type="protein sequence ID" value="SBAD_0000891401-mRNA-1"/>
    <property type="gene ID" value="SBAD_0000891401"/>
</dbReference>
<reference evidence="8" key="1">
    <citation type="submission" date="2016-06" db="UniProtKB">
        <authorList>
            <consortium name="WormBaseParasite"/>
        </authorList>
    </citation>
    <scope>IDENTIFICATION</scope>
</reference>
<dbReference type="GO" id="GO:0003697">
    <property type="term" value="F:single-stranded DNA binding"/>
    <property type="evidence" value="ECO:0007669"/>
    <property type="project" value="TreeGrafter"/>
</dbReference>
<dbReference type="InterPro" id="IPR027417">
    <property type="entry name" value="P-loop_NTPase"/>
</dbReference>
<dbReference type="OrthoDB" id="422555at2759"/>
<dbReference type="EMBL" id="UZAM01011774">
    <property type="protein sequence ID" value="VDP18150.1"/>
    <property type="molecule type" value="Genomic_DNA"/>
</dbReference>
<reference evidence="6 7" key="2">
    <citation type="submission" date="2018-11" db="EMBL/GenBank/DDBJ databases">
        <authorList>
            <consortium name="Pathogen Informatics"/>
        </authorList>
    </citation>
    <scope>NUCLEOTIDE SEQUENCE [LARGE SCALE GENOMIC DNA]</scope>
</reference>
<keyword evidence="3" id="KW-0539">Nucleus</keyword>
<dbReference type="InterPro" id="IPR056875">
    <property type="entry name" value="MCM8/REC_WHD"/>
</dbReference>
<dbReference type="InterPro" id="IPR031327">
    <property type="entry name" value="MCM"/>
</dbReference>
<dbReference type="GO" id="GO:0005634">
    <property type="term" value="C:nucleus"/>
    <property type="evidence" value="ECO:0007669"/>
    <property type="project" value="UniProtKB-SubCell"/>
</dbReference>
<dbReference type="Pfam" id="PF25051">
    <property type="entry name" value="WHD_MCM8"/>
    <property type="match status" value="1"/>
</dbReference>
<dbReference type="PANTHER" id="PTHR11630:SF47">
    <property type="entry name" value="DNA HELICASE MCM8"/>
    <property type="match status" value="1"/>
</dbReference>
<dbReference type="Proteomes" id="UP000270296">
    <property type="component" value="Unassembled WGS sequence"/>
</dbReference>
<evidence type="ECO:0000313" key="6">
    <source>
        <dbReference type="EMBL" id="VDP18150.1"/>
    </source>
</evidence>
<dbReference type="GO" id="GO:0017116">
    <property type="term" value="F:single-stranded DNA helicase activity"/>
    <property type="evidence" value="ECO:0007669"/>
    <property type="project" value="TreeGrafter"/>
</dbReference>
<proteinExistence type="inferred from homology"/>
<comment type="similarity">
    <text evidence="2">Belongs to the MCM family.</text>
</comment>
<evidence type="ECO:0000313" key="7">
    <source>
        <dbReference type="Proteomes" id="UP000270296"/>
    </source>
</evidence>
<dbReference type="Pfam" id="PF17855">
    <property type="entry name" value="MCM_lid"/>
    <property type="match status" value="1"/>
</dbReference>
<protein>
    <submittedName>
        <fullName evidence="8">MCM_lid domain-containing protein</fullName>
    </submittedName>
</protein>
<evidence type="ECO:0000256" key="2">
    <source>
        <dbReference type="ARBA" id="ARBA00008010"/>
    </source>
</evidence>
<organism evidence="8">
    <name type="scientific">Soboliphyme baturini</name>
    <dbReference type="NCBI Taxonomy" id="241478"/>
    <lineage>
        <taxon>Eukaryota</taxon>
        <taxon>Metazoa</taxon>
        <taxon>Ecdysozoa</taxon>
        <taxon>Nematoda</taxon>
        <taxon>Enoplea</taxon>
        <taxon>Dorylaimia</taxon>
        <taxon>Dioctophymatida</taxon>
        <taxon>Dioctophymatoidea</taxon>
        <taxon>Soboliphymatidae</taxon>
        <taxon>Soboliphyme</taxon>
    </lineage>
</organism>
<dbReference type="CDD" id="cd22247">
    <property type="entry name" value="MCM8_WHD"/>
    <property type="match status" value="1"/>
</dbReference>
<feature type="domain" description="MCM AAA-lid" evidence="4">
    <location>
        <begin position="85"/>
        <end position="169"/>
    </location>
</feature>
<sequence>MLDEPDPEKDERVSEHVFDVRRYSSFSSSCRSSGRRVLSQRSNYNITAMQGAQEELPIEERLCQDSQKCGCSSDDSEHHLVPGRILRRYIAFARQMIHPKITASACKVLLNFFEEMNTSDEYLLDDDQPIGIRQMESLIRLVQARAKCELANHITERHALDVVEIVRYCMNRKKYAAATTNPLMTVNRGGRRRLSQRDQLNRFLSALRVFAERKGSPLFTLSELQEVSNEIQLETRHGFDQFLASLNDMGFLLIKGSRCFELTA</sequence>
<keyword evidence="7" id="KW-1185">Reference proteome</keyword>
<feature type="domain" description="MCM8/REC winged helix" evidence="5">
    <location>
        <begin position="194"/>
        <end position="263"/>
    </location>
</feature>
<evidence type="ECO:0000256" key="3">
    <source>
        <dbReference type="ARBA" id="ARBA00023242"/>
    </source>
</evidence>
<gene>
    <name evidence="6" type="ORF">SBAD_LOCUS8603</name>
</gene>
<dbReference type="GO" id="GO:0042555">
    <property type="term" value="C:MCM complex"/>
    <property type="evidence" value="ECO:0007669"/>
    <property type="project" value="TreeGrafter"/>
</dbReference>
<accession>A0A183IYA5</accession>
<evidence type="ECO:0000313" key="8">
    <source>
        <dbReference type="WBParaSite" id="SBAD_0000891401-mRNA-1"/>
    </source>
</evidence>
<dbReference type="PANTHER" id="PTHR11630">
    <property type="entry name" value="DNA REPLICATION LICENSING FACTOR MCM FAMILY MEMBER"/>
    <property type="match status" value="1"/>
</dbReference>
<name>A0A183IYA5_9BILA</name>
<evidence type="ECO:0000259" key="5">
    <source>
        <dbReference type="Pfam" id="PF25051"/>
    </source>
</evidence>
<dbReference type="InterPro" id="IPR041562">
    <property type="entry name" value="MCM_lid"/>
</dbReference>
<evidence type="ECO:0000256" key="1">
    <source>
        <dbReference type="ARBA" id="ARBA00004123"/>
    </source>
</evidence>
<dbReference type="Gene3D" id="3.40.50.300">
    <property type="entry name" value="P-loop containing nucleotide triphosphate hydrolases"/>
    <property type="match status" value="1"/>
</dbReference>
<dbReference type="GO" id="GO:0005524">
    <property type="term" value="F:ATP binding"/>
    <property type="evidence" value="ECO:0007669"/>
    <property type="project" value="InterPro"/>
</dbReference>